<dbReference type="InterPro" id="IPR039426">
    <property type="entry name" value="TonB-dep_rcpt-like"/>
</dbReference>
<dbReference type="Pfam" id="PF07715">
    <property type="entry name" value="Plug"/>
    <property type="match status" value="1"/>
</dbReference>
<evidence type="ECO:0000256" key="3">
    <source>
        <dbReference type="ARBA" id="ARBA00022448"/>
    </source>
</evidence>
<keyword evidence="5 11" id="KW-0812">Transmembrane</keyword>
<feature type="region of interest" description="Disordered" evidence="13">
    <location>
        <begin position="230"/>
        <end position="256"/>
    </location>
</feature>
<protein>
    <submittedName>
        <fullName evidence="17">Hemin receptor</fullName>
    </submittedName>
</protein>
<evidence type="ECO:0000313" key="17">
    <source>
        <dbReference type="EMBL" id="KPC55328.1"/>
    </source>
</evidence>
<dbReference type="Gene3D" id="2.40.170.20">
    <property type="entry name" value="TonB-dependent receptor, beta-barrel domain"/>
    <property type="match status" value="1"/>
</dbReference>
<dbReference type="RefSeq" id="WP_083458692.1">
    <property type="nucleotide sequence ID" value="NZ_LAQT01000001.1"/>
</dbReference>
<evidence type="ECO:0000256" key="4">
    <source>
        <dbReference type="ARBA" id="ARBA00022452"/>
    </source>
</evidence>
<gene>
    <name evidence="17" type="primary">hemR</name>
    <name evidence="17" type="ORF">WG78_01685</name>
</gene>
<evidence type="ECO:0000259" key="16">
    <source>
        <dbReference type="Pfam" id="PF07715"/>
    </source>
</evidence>
<evidence type="ECO:0000256" key="6">
    <source>
        <dbReference type="ARBA" id="ARBA00022729"/>
    </source>
</evidence>
<keyword evidence="4 11" id="KW-1134">Transmembrane beta strand</keyword>
<sequence>MNRIPHRPAAAALSLMVCALSSAFAHAAAADAVATAATTVAAAATDSALSPVVVTATRTDKTLDQLPPSVTSTDRADMDQHFIRDFTDLGDRAEPGISITRQPRYGATNINIRGLEGNRILMLVDGIRLPDTFSFSGRDTFIGQDMVDFGSLAAIDIVRGPGSTLYGSSALGGIVGLRTLDPTDLLKGGKKFAGKIDADYDSADNSFGARGTVAGEAAPGTVWLAQVGGRKGHEMDNKGETGGTGVNRTEPDPQDSKTENFLGKLQHYFDGGHKLGVTGEYRHTSTDSDMPSDITSAIKSSRAEDTQSRKRVSLEYDYTAPDNARWFDSASARAWWQQLDSDQHRYQVRTTAADYQRDGQYQEDMYGVNGQLVKNIDGAVSQQLVFGGEWWRSKTTEFAAGKPATSTINVRTVPITTASQWGVFAQDEIGLGRGFTVTPGLRYDSYKQNPEIDAVLAAQIAAGAGIAPKDQSDSKWSPKLLLSYQAAEHVTLFGQYAQGFRAPTVVEVNGQFTNAAVGYTLVANPGLKPETSSGVEFGARFGTDDLGGSATVYDNRYHNFIEQVTLKQGDSGWIAGYPAGVFQNVNISKARISGTEVAGHWVFLPQWHSNAALAYTVGRNETDDEWLDSVAPFKAVFNVGYAREQWGVDGTVTTASAKKHVSANTLYQAPGYGVIDFTGWYVLAKDLRLSAGVFNLFDHKYWDSQTRQTSAGGPGTLLQASNPALDRYTEPGRSFRVSANYLF</sequence>
<dbReference type="GO" id="GO:0009279">
    <property type="term" value="C:cell outer membrane"/>
    <property type="evidence" value="ECO:0007669"/>
    <property type="project" value="UniProtKB-SubCell"/>
</dbReference>
<keyword evidence="6 14" id="KW-0732">Signal</keyword>
<dbReference type="InterPro" id="IPR011276">
    <property type="entry name" value="TonB_haem/Hb_rcpt"/>
</dbReference>
<dbReference type="CDD" id="cd01347">
    <property type="entry name" value="ligand_gated_channel"/>
    <property type="match status" value="1"/>
</dbReference>
<keyword evidence="8 11" id="KW-0472">Membrane</keyword>
<evidence type="ECO:0000256" key="10">
    <source>
        <dbReference type="ARBA" id="ARBA00023237"/>
    </source>
</evidence>
<dbReference type="Proteomes" id="UP000037939">
    <property type="component" value="Unassembled WGS sequence"/>
</dbReference>
<keyword evidence="9 17" id="KW-0675">Receptor</keyword>
<reference evidence="17 18" key="1">
    <citation type="submission" date="2015-07" db="EMBL/GenBank/DDBJ databases">
        <title>Draft genome sequence of the Amantichitinum ursilacus IGB-41, a new chitin-degrading bacterium.</title>
        <authorList>
            <person name="Kirstahler P."/>
            <person name="Guenther M."/>
            <person name="Grumaz C."/>
            <person name="Rupp S."/>
            <person name="Zibek S."/>
            <person name="Sohn K."/>
        </authorList>
    </citation>
    <scope>NUCLEOTIDE SEQUENCE [LARGE SCALE GENOMIC DNA]</scope>
    <source>
        <strain evidence="17 18">IGB-41</strain>
    </source>
</reference>
<keyword evidence="10 11" id="KW-0998">Cell outer membrane</keyword>
<evidence type="ECO:0000256" key="7">
    <source>
        <dbReference type="ARBA" id="ARBA00023077"/>
    </source>
</evidence>
<feature type="signal peptide" evidence="14">
    <location>
        <begin position="1"/>
        <end position="27"/>
    </location>
</feature>
<evidence type="ECO:0000256" key="12">
    <source>
        <dbReference type="RuleBase" id="RU003357"/>
    </source>
</evidence>
<dbReference type="OrthoDB" id="9764669at2"/>
<dbReference type="PANTHER" id="PTHR30069">
    <property type="entry name" value="TONB-DEPENDENT OUTER MEMBRANE RECEPTOR"/>
    <property type="match status" value="1"/>
</dbReference>
<evidence type="ECO:0000256" key="13">
    <source>
        <dbReference type="SAM" id="MobiDB-lite"/>
    </source>
</evidence>
<dbReference type="Gene3D" id="2.170.130.10">
    <property type="entry name" value="TonB-dependent receptor, plug domain"/>
    <property type="match status" value="1"/>
</dbReference>
<comment type="similarity">
    <text evidence="2 11 12">Belongs to the TonB-dependent receptor family.</text>
</comment>
<comment type="caution">
    <text evidence="17">The sequence shown here is derived from an EMBL/GenBank/DDBJ whole genome shotgun (WGS) entry which is preliminary data.</text>
</comment>
<dbReference type="Pfam" id="PF00593">
    <property type="entry name" value="TonB_dep_Rec_b-barrel"/>
    <property type="match status" value="1"/>
</dbReference>
<evidence type="ECO:0000259" key="15">
    <source>
        <dbReference type="Pfam" id="PF00593"/>
    </source>
</evidence>
<organism evidence="17 18">
    <name type="scientific">Amantichitinum ursilacus</name>
    <dbReference type="NCBI Taxonomy" id="857265"/>
    <lineage>
        <taxon>Bacteria</taxon>
        <taxon>Pseudomonadati</taxon>
        <taxon>Pseudomonadota</taxon>
        <taxon>Betaproteobacteria</taxon>
        <taxon>Neisseriales</taxon>
        <taxon>Chitinibacteraceae</taxon>
        <taxon>Amantichitinum</taxon>
    </lineage>
</organism>
<dbReference type="NCBIfam" id="TIGR01786">
    <property type="entry name" value="TonB-hemlactrns"/>
    <property type="match status" value="1"/>
</dbReference>
<feature type="chain" id="PRO_5005849902" evidence="14">
    <location>
        <begin position="28"/>
        <end position="743"/>
    </location>
</feature>
<evidence type="ECO:0000256" key="14">
    <source>
        <dbReference type="SAM" id="SignalP"/>
    </source>
</evidence>
<feature type="domain" description="TonB-dependent receptor-like beta-barrel" evidence="15">
    <location>
        <begin position="268"/>
        <end position="696"/>
    </location>
</feature>
<dbReference type="PANTHER" id="PTHR30069:SF29">
    <property type="entry name" value="HEMOGLOBIN AND HEMOGLOBIN-HAPTOGLOBIN-BINDING PROTEIN 1-RELATED"/>
    <property type="match status" value="1"/>
</dbReference>
<evidence type="ECO:0000313" key="18">
    <source>
        <dbReference type="Proteomes" id="UP000037939"/>
    </source>
</evidence>
<accession>A0A0N0GR48</accession>
<dbReference type="NCBIfam" id="TIGR01785">
    <property type="entry name" value="TonB-hemin"/>
    <property type="match status" value="1"/>
</dbReference>
<evidence type="ECO:0000256" key="1">
    <source>
        <dbReference type="ARBA" id="ARBA00004571"/>
    </source>
</evidence>
<proteinExistence type="inferred from homology"/>
<dbReference type="GO" id="GO:0015344">
    <property type="term" value="F:siderophore uptake transmembrane transporter activity"/>
    <property type="evidence" value="ECO:0007669"/>
    <property type="project" value="TreeGrafter"/>
</dbReference>
<evidence type="ECO:0000256" key="9">
    <source>
        <dbReference type="ARBA" id="ARBA00023170"/>
    </source>
</evidence>
<name>A0A0N0GR48_9NEIS</name>
<dbReference type="InterPro" id="IPR036942">
    <property type="entry name" value="Beta-barrel_TonB_sf"/>
</dbReference>
<keyword evidence="3 11" id="KW-0813">Transport</keyword>
<dbReference type="GO" id="GO:0015232">
    <property type="term" value="F:heme transmembrane transporter activity"/>
    <property type="evidence" value="ECO:0007669"/>
    <property type="project" value="InterPro"/>
</dbReference>
<evidence type="ECO:0000256" key="8">
    <source>
        <dbReference type="ARBA" id="ARBA00023136"/>
    </source>
</evidence>
<comment type="subcellular location">
    <subcellularLocation>
        <location evidence="1 11">Cell outer membrane</location>
        <topology evidence="1 11">Multi-pass membrane protein</topology>
    </subcellularLocation>
</comment>
<dbReference type="AlphaFoldDB" id="A0A0N0GR48"/>
<keyword evidence="7 12" id="KW-0798">TonB box</keyword>
<dbReference type="PROSITE" id="PS52016">
    <property type="entry name" value="TONB_DEPENDENT_REC_3"/>
    <property type="match status" value="1"/>
</dbReference>
<dbReference type="InterPro" id="IPR010949">
    <property type="entry name" value="TonB_Hb/transfer/lactofer_rcpt"/>
</dbReference>
<evidence type="ECO:0000256" key="2">
    <source>
        <dbReference type="ARBA" id="ARBA00009810"/>
    </source>
</evidence>
<dbReference type="InterPro" id="IPR012910">
    <property type="entry name" value="Plug_dom"/>
</dbReference>
<dbReference type="GO" id="GO:0044718">
    <property type="term" value="P:siderophore transmembrane transport"/>
    <property type="evidence" value="ECO:0007669"/>
    <property type="project" value="TreeGrafter"/>
</dbReference>
<dbReference type="STRING" id="857265.WG78_01685"/>
<feature type="domain" description="TonB-dependent receptor plug" evidence="16">
    <location>
        <begin position="64"/>
        <end position="174"/>
    </location>
</feature>
<evidence type="ECO:0000256" key="11">
    <source>
        <dbReference type="PROSITE-ProRule" id="PRU01360"/>
    </source>
</evidence>
<dbReference type="InterPro" id="IPR000531">
    <property type="entry name" value="Beta-barrel_TonB"/>
</dbReference>
<keyword evidence="18" id="KW-1185">Reference proteome</keyword>
<dbReference type="EMBL" id="LAQT01000001">
    <property type="protein sequence ID" value="KPC55328.1"/>
    <property type="molecule type" value="Genomic_DNA"/>
</dbReference>
<evidence type="ECO:0000256" key="5">
    <source>
        <dbReference type="ARBA" id="ARBA00022692"/>
    </source>
</evidence>
<dbReference type="SUPFAM" id="SSF56935">
    <property type="entry name" value="Porins"/>
    <property type="match status" value="1"/>
</dbReference>
<dbReference type="InterPro" id="IPR037066">
    <property type="entry name" value="Plug_dom_sf"/>
</dbReference>